<gene>
    <name evidence="2" type="ORF">CPRO_00950</name>
    <name evidence="3" type="ORF">SAMN02745151_00261</name>
</gene>
<evidence type="ECO:0000313" key="5">
    <source>
        <dbReference type="Proteomes" id="UP000184204"/>
    </source>
</evidence>
<feature type="transmembrane region" description="Helical" evidence="1">
    <location>
        <begin position="48"/>
        <end position="66"/>
    </location>
</feature>
<name>A0A0X8VAW6_ANAPI</name>
<dbReference type="PIRSF" id="PIRSF002599">
    <property type="entry name" value="Cold_shock_A"/>
    <property type="match status" value="1"/>
</dbReference>
<dbReference type="GO" id="GO:0003676">
    <property type="term" value="F:nucleic acid binding"/>
    <property type="evidence" value="ECO:0007669"/>
    <property type="project" value="InterPro"/>
</dbReference>
<dbReference type="Proteomes" id="UP000184204">
    <property type="component" value="Unassembled WGS sequence"/>
</dbReference>
<reference evidence="2 4" key="1">
    <citation type="journal article" date="2016" name="Genome Announc.">
        <title>Complete Genome Sequence of the Amino Acid-Fermenting Clostridium propionicum X2 (DSM 1682).</title>
        <authorList>
            <person name="Poehlein A."/>
            <person name="Schlien K."/>
            <person name="Chowdhury N.P."/>
            <person name="Gottschalk G."/>
            <person name="Buckel W."/>
            <person name="Daniel R."/>
        </authorList>
    </citation>
    <scope>NUCLEOTIDE SEQUENCE [LARGE SCALE GENOMIC DNA]</scope>
    <source>
        <strain evidence="2 4">X2</strain>
    </source>
</reference>
<protein>
    <submittedName>
        <fullName evidence="3">Uncharacterized membrane protein YsdA, DUF1294 family</fullName>
    </submittedName>
</protein>
<reference evidence="5" key="4">
    <citation type="submission" date="2016-11" db="EMBL/GenBank/DDBJ databases">
        <authorList>
            <person name="Jaros S."/>
            <person name="Januszkiewicz K."/>
            <person name="Wedrychowicz H."/>
        </authorList>
    </citation>
    <scope>NUCLEOTIDE SEQUENCE [LARGE SCALE GENOMIC DNA]</scope>
    <source>
        <strain evidence="5">DSM 1682</strain>
    </source>
</reference>
<dbReference type="Proteomes" id="UP000068026">
    <property type="component" value="Chromosome"/>
</dbReference>
<feature type="transmembrane region" description="Helical" evidence="1">
    <location>
        <begin position="6"/>
        <end position="27"/>
    </location>
</feature>
<proteinExistence type="predicted"/>
<dbReference type="InterPro" id="IPR012156">
    <property type="entry name" value="Cold_shock_CspA"/>
</dbReference>
<dbReference type="KEGG" id="cpro:CPRO_00950"/>
<dbReference type="EMBL" id="FQUA01000001">
    <property type="protein sequence ID" value="SHE29635.1"/>
    <property type="molecule type" value="Genomic_DNA"/>
</dbReference>
<reference evidence="3" key="3">
    <citation type="submission" date="2016-11" db="EMBL/GenBank/DDBJ databases">
        <authorList>
            <person name="Varghese N."/>
            <person name="Submissions S."/>
        </authorList>
    </citation>
    <scope>NUCLEOTIDE SEQUENCE</scope>
    <source>
        <strain evidence="3">DSM 1682</strain>
    </source>
</reference>
<dbReference type="OrthoDB" id="1698854at2"/>
<organism evidence="3 5">
    <name type="scientific">Anaerotignum propionicum DSM 1682</name>
    <dbReference type="NCBI Taxonomy" id="991789"/>
    <lineage>
        <taxon>Bacteria</taxon>
        <taxon>Bacillati</taxon>
        <taxon>Bacillota</taxon>
        <taxon>Clostridia</taxon>
        <taxon>Lachnospirales</taxon>
        <taxon>Anaerotignaceae</taxon>
        <taxon>Anaerotignum</taxon>
    </lineage>
</organism>
<dbReference type="Pfam" id="PF06961">
    <property type="entry name" value="DUF1294"/>
    <property type="match status" value="1"/>
</dbReference>
<keyword evidence="1" id="KW-1133">Transmembrane helix</keyword>
<dbReference type="RefSeq" id="WP_082754164.1">
    <property type="nucleotide sequence ID" value="NZ_CP014223.1"/>
</dbReference>
<dbReference type="AlphaFoldDB" id="A0A0X8VAW6"/>
<dbReference type="InterPro" id="IPR010718">
    <property type="entry name" value="DUF1294"/>
</dbReference>
<reference evidence="4" key="2">
    <citation type="submission" date="2016-01" db="EMBL/GenBank/DDBJ databases">
        <authorList>
            <person name="Poehlein A."/>
            <person name="Schlien K."/>
            <person name="Gottschalk G."/>
            <person name="Buckel W."/>
            <person name="Daniel R."/>
        </authorList>
    </citation>
    <scope>NUCLEOTIDE SEQUENCE [LARGE SCALE GENOMIC DNA]</scope>
    <source>
        <strain evidence="4">X2</strain>
    </source>
</reference>
<accession>A0A0X8VAW6</accession>
<evidence type="ECO:0000256" key="1">
    <source>
        <dbReference type="SAM" id="Phobius"/>
    </source>
</evidence>
<evidence type="ECO:0000313" key="4">
    <source>
        <dbReference type="Proteomes" id="UP000068026"/>
    </source>
</evidence>
<evidence type="ECO:0000313" key="3">
    <source>
        <dbReference type="EMBL" id="SHE29635.1"/>
    </source>
</evidence>
<dbReference type="EMBL" id="CP014223">
    <property type="protein sequence ID" value="AMJ39719.1"/>
    <property type="molecule type" value="Genomic_DNA"/>
</dbReference>
<keyword evidence="1" id="KW-0812">Transmembrane</keyword>
<keyword evidence="4" id="KW-1185">Reference proteome</keyword>
<keyword evidence="1" id="KW-0472">Membrane</keyword>
<feature type="transmembrane region" description="Helical" evidence="1">
    <location>
        <begin position="78"/>
        <end position="100"/>
    </location>
</feature>
<sequence length="103" mass="11870">MNEMHFNGTVFAILMGYYLLINLIIYGTMAFDKKAAINHKRRVPEKNFYLMAILGGGLGGLLAMMFKRHKTRHMDFVFVFTLMAILHILVIFFIMGKFVVTFG</sequence>
<evidence type="ECO:0000313" key="2">
    <source>
        <dbReference type="EMBL" id="AMJ39719.1"/>
    </source>
</evidence>